<feature type="domain" description="Filamentous haemagglutinin FhaB/tRNA nuclease CdiA-like TPS" evidence="2">
    <location>
        <begin position="32"/>
        <end position="142"/>
    </location>
</feature>
<evidence type="ECO:0000256" key="1">
    <source>
        <dbReference type="SAM" id="SignalP"/>
    </source>
</evidence>
<organism evidence="3 4">
    <name type="scientific">Comamonas koreensis</name>
    <dbReference type="NCBI Taxonomy" id="160825"/>
    <lineage>
        <taxon>Bacteria</taxon>
        <taxon>Pseudomonadati</taxon>
        <taxon>Pseudomonadota</taxon>
        <taxon>Betaproteobacteria</taxon>
        <taxon>Burkholderiales</taxon>
        <taxon>Comamonadaceae</taxon>
        <taxon>Comamonas</taxon>
    </lineage>
</organism>
<reference evidence="3 4" key="1">
    <citation type="submission" date="2021-11" db="EMBL/GenBank/DDBJ databases">
        <title>Genome sequence.</title>
        <authorList>
            <person name="Sun Q."/>
        </authorList>
    </citation>
    <scope>NUCLEOTIDE SEQUENCE [LARGE SCALE GENOMIC DNA]</scope>
    <source>
        <strain evidence="3 4">KCTC 12005</strain>
    </source>
</reference>
<dbReference type="NCBIfam" id="TIGR01731">
    <property type="entry name" value="fil_hemag_20aa"/>
    <property type="match status" value="3"/>
</dbReference>
<dbReference type="InterPro" id="IPR011050">
    <property type="entry name" value="Pectin_lyase_fold/virulence"/>
</dbReference>
<feature type="signal peptide" evidence="1">
    <location>
        <begin position="1"/>
        <end position="21"/>
    </location>
</feature>
<dbReference type="NCBIfam" id="TIGR01901">
    <property type="entry name" value="adhes_NPXG"/>
    <property type="match status" value="1"/>
</dbReference>
<dbReference type="SUPFAM" id="SSF51126">
    <property type="entry name" value="Pectin lyase-like"/>
    <property type="match status" value="1"/>
</dbReference>
<dbReference type="InterPro" id="IPR008638">
    <property type="entry name" value="FhaB/CdiA-like_TPS"/>
</dbReference>
<accession>A0AAW4XXM4</accession>
<name>A0AAW4XXM4_9BURK</name>
<dbReference type="AlphaFoldDB" id="A0AAW4XXM4"/>
<dbReference type="Gene3D" id="2.160.20.10">
    <property type="entry name" value="Single-stranded right-handed beta-helix, Pectin lyase-like"/>
    <property type="match status" value="1"/>
</dbReference>
<protein>
    <submittedName>
        <fullName evidence="3">Filamentous hemagglutinin N-terminal domain-containing protein</fullName>
    </submittedName>
</protein>
<dbReference type="Proteomes" id="UP001199260">
    <property type="component" value="Unassembled WGS sequence"/>
</dbReference>
<dbReference type="EMBL" id="JAJNCT010000009">
    <property type="protein sequence ID" value="MCD2165366.1"/>
    <property type="molecule type" value="Genomic_DNA"/>
</dbReference>
<keyword evidence="4" id="KW-1185">Reference proteome</keyword>
<dbReference type="PROSITE" id="PS51257">
    <property type="entry name" value="PROKAR_LIPOPROTEIN"/>
    <property type="match status" value="1"/>
</dbReference>
<gene>
    <name evidence="3" type="ORF">LPW39_09490</name>
</gene>
<evidence type="ECO:0000313" key="3">
    <source>
        <dbReference type="EMBL" id="MCD2165366.1"/>
    </source>
</evidence>
<proteinExistence type="predicted"/>
<dbReference type="InterPro" id="IPR010069">
    <property type="entry name" value="CdiA_FHA1_rpt"/>
</dbReference>
<dbReference type="Pfam" id="PF05860">
    <property type="entry name" value="TPS"/>
    <property type="match status" value="1"/>
</dbReference>
<sequence length="646" mass="68004">MRSRYCLQLGLLLAAIQSCYAQGVATSVVPHATSGPQVHIDAAGRAHVTPNASENGVSYNGFQQFDVGRPGLSFQNEQANARTIVAEVFSAAPSRIQGDMDVVGPRANLILANQNGISVNGANFSNFGSVALTTGALSLRDQQQSEGQVQRYVDVSTNQGRIHIGDEGMAGNLIRLELIAKSIQIDGPLTNEFTSSSAHIRMVAGDSSASFDTAASPVDNLTPWVYYKPGQALSNEVAITVGAGSKVTAGQIHILVTDKGAGVRNEGEMVASAGGFTLSSTGDVVQMGGQISAQGSVQINAANIHLQGSAERQSLVSAGLQTRLEAEQSIRNIDGEIVGTQRISDETPYAVYLKAGDAIENRSPVGADKTTVIFGKGDSVKLEAGAGGIASTNARIISNLNLDLVSTGAITNQSAHIAGEASQWESSGGLNRRTSYSADQGRLADENHQGYWVAQGDLSVQAQSFSNTGGFVFSNAGSVKIKSETDIHNEALSVGGYDYSRRCFLFICKTRANSTERLVGGQIMAATGLNMEAAGTVLNHGGLVYAGQGMQVVAPNIIARAKPVHTVILRDRGLKALFGDTWAQIYATDQGGSFTAQQGRLLLQGAARQDGGSFVAQEGIDGDIEVLRTPHRDPVRIEDHLGIFWW</sequence>
<feature type="chain" id="PRO_5043319021" evidence="1">
    <location>
        <begin position="22"/>
        <end position="646"/>
    </location>
</feature>
<dbReference type="InterPro" id="IPR012334">
    <property type="entry name" value="Pectin_lyas_fold"/>
</dbReference>
<comment type="caution">
    <text evidence="3">The sequence shown here is derived from an EMBL/GenBank/DDBJ whole genome shotgun (WGS) entry which is preliminary data.</text>
</comment>
<evidence type="ECO:0000313" key="4">
    <source>
        <dbReference type="Proteomes" id="UP001199260"/>
    </source>
</evidence>
<dbReference type="RefSeq" id="WP_230773946.1">
    <property type="nucleotide sequence ID" value="NZ_JAJNCT010000009.1"/>
</dbReference>
<keyword evidence="1" id="KW-0732">Signal</keyword>
<evidence type="ECO:0000259" key="2">
    <source>
        <dbReference type="SMART" id="SM00912"/>
    </source>
</evidence>
<dbReference type="SMART" id="SM00912">
    <property type="entry name" value="Haemagg_act"/>
    <property type="match status" value="1"/>
</dbReference>